<dbReference type="InterPro" id="IPR050703">
    <property type="entry name" value="Flavin_MAO"/>
</dbReference>
<feature type="domain" description="Amine oxidase" evidence="2">
    <location>
        <begin position="90"/>
        <end position="346"/>
    </location>
</feature>
<dbReference type="InterPro" id="IPR002937">
    <property type="entry name" value="Amino_oxidase"/>
</dbReference>
<accession>A0ABR7M9Q1</accession>
<organism evidence="3 4">
    <name type="scientific">Flavihumibacter stibioxidans</name>
    <dbReference type="NCBI Taxonomy" id="1834163"/>
    <lineage>
        <taxon>Bacteria</taxon>
        <taxon>Pseudomonadati</taxon>
        <taxon>Bacteroidota</taxon>
        <taxon>Chitinophagia</taxon>
        <taxon>Chitinophagales</taxon>
        <taxon>Chitinophagaceae</taxon>
        <taxon>Flavihumibacter</taxon>
    </lineage>
</organism>
<dbReference type="Proteomes" id="UP000765802">
    <property type="component" value="Unassembled WGS sequence"/>
</dbReference>
<comment type="similarity">
    <text evidence="1">Belongs to the flavin monoamine oxidase family.</text>
</comment>
<dbReference type="Pfam" id="PF01593">
    <property type="entry name" value="Amino_oxidase"/>
    <property type="match status" value="2"/>
</dbReference>
<dbReference type="SUPFAM" id="SSF51905">
    <property type="entry name" value="FAD/NAD(P)-binding domain"/>
    <property type="match status" value="1"/>
</dbReference>
<dbReference type="SUPFAM" id="SSF54373">
    <property type="entry name" value="FAD-linked reductases, C-terminal domain"/>
    <property type="match status" value="1"/>
</dbReference>
<dbReference type="RefSeq" id="WP_187257011.1">
    <property type="nucleotide sequence ID" value="NZ_JBHULF010000007.1"/>
</dbReference>
<feature type="domain" description="Amine oxidase" evidence="2">
    <location>
        <begin position="11"/>
        <end position="80"/>
    </location>
</feature>
<dbReference type="Gene3D" id="3.90.660.20">
    <property type="entry name" value="Protoporphyrinogen oxidase, mitochondrial, domain 2"/>
    <property type="match status" value="1"/>
</dbReference>
<dbReference type="PANTHER" id="PTHR43563">
    <property type="entry name" value="AMINE OXIDASE"/>
    <property type="match status" value="1"/>
</dbReference>
<comment type="caution">
    <text evidence="3">The sequence shown here is derived from an EMBL/GenBank/DDBJ whole genome shotgun (WGS) entry which is preliminary data.</text>
</comment>
<evidence type="ECO:0000313" key="4">
    <source>
        <dbReference type="Proteomes" id="UP000765802"/>
    </source>
</evidence>
<protein>
    <recommendedName>
        <fullName evidence="2">Amine oxidase domain-containing protein</fullName>
    </recommendedName>
</protein>
<gene>
    <name evidence="3" type="ORF">BC349_11550</name>
</gene>
<reference evidence="3 4" key="1">
    <citation type="submission" date="2016-07" db="EMBL/GenBank/DDBJ databases">
        <title>Genome analysis of Flavihumibacter stibioxidans YS-17.</title>
        <authorList>
            <person name="Shi K."/>
            <person name="Han Y."/>
            <person name="Wang G."/>
        </authorList>
    </citation>
    <scope>NUCLEOTIDE SEQUENCE [LARGE SCALE GENOMIC DNA]</scope>
    <source>
        <strain evidence="3 4">YS-17</strain>
    </source>
</reference>
<sequence>MKNILIAGAGLSGLTLAWRLRNKGYEVNILEAADKAGGRIQTVTLNGDTPVEMGATWFGEKHVNLLSLLGELGIGKFQQYDTGIALFESMSFVPAQHFDIPPAEEPTFRIQGGTSTIIHTLLEKIGSERLFLNTAVKRIEEQDGNLVAWDNHHREWKADAVVLTIPPRLLVNTVSFSPELPGQLSGIMQSTHTWMSESVKFGLAFETPYWRNNGYSGTVYSQAGPVVEMYDHCSFKGDAYALKGFLSGSVQHLDEAERKQQVMDQLKKLFGNNVPMNGDYIDRIWSREKFVHYPYDGYIIPHQNNGHSIYRQAFMNGKLWIAGTETAPAFPGYMDGAVTAANSIAGRL</sequence>
<dbReference type="EMBL" id="MBUA01000023">
    <property type="protein sequence ID" value="MBC6491687.1"/>
    <property type="molecule type" value="Genomic_DNA"/>
</dbReference>
<dbReference type="Gene3D" id="3.50.50.60">
    <property type="entry name" value="FAD/NAD(P)-binding domain"/>
    <property type="match status" value="2"/>
</dbReference>
<evidence type="ECO:0000313" key="3">
    <source>
        <dbReference type="EMBL" id="MBC6491687.1"/>
    </source>
</evidence>
<name>A0ABR7M9Q1_9BACT</name>
<evidence type="ECO:0000256" key="1">
    <source>
        <dbReference type="ARBA" id="ARBA00005995"/>
    </source>
</evidence>
<evidence type="ECO:0000259" key="2">
    <source>
        <dbReference type="Pfam" id="PF01593"/>
    </source>
</evidence>
<dbReference type="InterPro" id="IPR036188">
    <property type="entry name" value="FAD/NAD-bd_sf"/>
</dbReference>
<keyword evidence="4" id="KW-1185">Reference proteome</keyword>
<proteinExistence type="inferred from homology"/>
<dbReference type="PANTHER" id="PTHR43563:SF1">
    <property type="entry name" value="AMINE OXIDASE [FLAVIN-CONTAINING] B"/>
    <property type="match status" value="1"/>
</dbReference>